<dbReference type="Pfam" id="PF03645">
    <property type="entry name" value="Tctex-1"/>
    <property type="match status" value="1"/>
</dbReference>
<dbReference type="CDD" id="cd21459">
    <property type="entry name" value="DLC-like_TCTEX1D2"/>
    <property type="match status" value="1"/>
</dbReference>
<evidence type="ECO:0000313" key="2">
    <source>
        <dbReference type="EMBL" id="RKO98269.1"/>
    </source>
</evidence>
<dbReference type="Proteomes" id="UP000268535">
    <property type="component" value="Unassembled WGS sequence"/>
</dbReference>
<dbReference type="OrthoDB" id="10260741at2759"/>
<dbReference type="GO" id="GO:0005737">
    <property type="term" value="C:cytoplasm"/>
    <property type="evidence" value="ECO:0007669"/>
    <property type="project" value="TreeGrafter"/>
</dbReference>
<dbReference type="InterPro" id="IPR005334">
    <property type="entry name" value="Tctex-1-like"/>
</dbReference>
<gene>
    <name evidence="1" type="ORF">CAUPRSCDRAFT_6793</name>
    <name evidence="2" type="ORF">CXG81DRAFT_16153</name>
</gene>
<reference evidence="3 4" key="1">
    <citation type="journal article" date="2018" name="Nat. Microbiol.">
        <title>Leveraging single-cell genomics to expand the fungal tree of life.</title>
        <authorList>
            <person name="Ahrendt S.R."/>
            <person name="Quandt C.A."/>
            <person name="Ciobanu D."/>
            <person name="Clum A."/>
            <person name="Salamov A."/>
            <person name="Andreopoulos B."/>
            <person name="Cheng J.F."/>
            <person name="Woyke T."/>
            <person name="Pelin A."/>
            <person name="Henrissat B."/>
            <person name="Reynolds N.K."/>
            <person name="Benny G.L."/>
            <person name="Smith M.E."/>
            <person name="James T.Y."/>
            <person name="Grigoriev I.V."/>
        </authorList>
    </citation>
    <scope>NUCLEOTIDE SEQUENCE [LARGE SCALE GENOMIC DNA]</scope>
    <source>
        <strain evidence="3 4">ATCC 52028</strain>
    </source>
</reference>
<dbReference type="PANTHER" id="PTHR21255:SF7">
    <property type="entry name" value="DYNEIN LIGHT CHAIN TCTEX-TYPE PROTEIN 2B"/>
    <property type="match status" value="1"/>
</dbReference>
<evidence type="ECO:0000313" key="3">
    <source>
        <dbReference type="Proteomes" id="UP000268535"/>
    </source>
</evidence>
<dbReference type="AlphaFoldDB" id="A0A4P9WXR2"/>
<accession>A0A4P9WXR2</accession>
<dbReference type="STRING" id="1555241.A0A4P9WXR2"/>
<dbReference type="EMBL" id="ML014532">
    <property type="protein sequence ID" value="RKO98269.1"/>
    <property type="molecule type" value="Genomic_DNA"/>
</dbReference>
<reference evidence="2" key="2">
    <citation type="submission" date="2018-04" db="EMBL/GenBank/DDBJ databases">
        <title>Leveraging single-cell genomics to expand the Fungal Tree of Life.</title>
        <authorList>
            <consortium name="DOE Joint Genome Institute"/>
            <person name="Ahrendt S.R."/>
            <person name="Quandt C.A."/>
            <person name="Ciobanu D."/>
            <person name="Clum A."/>
            <person name="Salamov A."/>
            <person name="Andreopoulos B."/>
            <person name="Cheng J.-F."/>
            <person name="Woyke T."/>
            <person name="Pelin A."/>
            <person name="Henrissat B."/>
            <person name="Benny G.L."/>
            <person name="Smith M.E."/>
            <person name="James T.Y."/>
            <person name="Grigoriev I.V."/>
        </authorList>
    </citation>
    <scope>NUCLEOTIDE SEQUENCE</scope>
    <source>
        <strain evidence="2">ATCC 52028</strain>
    </source>
</reference>
<name>A0A4P9WXR2_9FUNG</name>
<dbReference type="GO" id="GO:0045505">
    <property type="term" value="F:dynein intermediate chain binding"/>
    <property type="evidence" value="ECO:0007669"/>
    <property type="project" value="TreeGrafter"/>
</dbReference>
<dbReference type="GO" id="GO:0007018">
    <property type="term" value="P:microtubule-based movement"/>
    <property type="evidence" value="ECO:0007669"/>
    <property type="project" value="TreeGrafter"/>
</dbReference>
<evidence type="ECO:0000313" key="4">
    <source>
        <dbReference type="Proteomes" id="UP000274922"/>
    </source>
</evidence>
<sequence length="132" mass="14954">MQRVLATASDPAGIGENNYRIRPESKQKFRAVAIQHQLRQILQTTFAGQAYSPETASQQGRDLAERVKEELKRLDLPRYKFVVHVHIGERGGQGMLVNAKCLWDADTDATAHETYMNDTMFCSVSTFAVYVY</sequence>
<organism evidence="2 4">
    <name type="scientific">Caulochytrium protostelioides</name>
    <dbReference type="NCBI Taxonomy" id="1555241"/>
    <lineage>
        <taxon>Eukaryota</taxon>
        <taxon>Fungi</taxon>
        <taxon>Fungi incertae sedis</taxon>
        <taxon>Chytridiomycota</taxon>
        <taxon>Chytridiomycota incertae sedis</taxon>
        <taxon>Chytridiomycetes</taxon>
        <taxon>Caulochytriales</taxon>
        <taxon>Caulochytriaceae</taxon>
        <taxon>Caulochytrium</taxon>
    </lineage>
</organism>
<dbReference type="PANTHER" id="PTHR21255">
    <property type="entry name" value="T-COMPLEX-ASSOCIATED-TESTIS-EXPRESSED 1/ DYNEIN LIGHT CHAIN"/>
    <property type="match status" value="1"/>
</dbReference>
<dbReference type="EMBL" id="ML009346">
    <property type="protein sequence ID" value="RKO97245.1"/>
    <property type="molecule type" value="Genomic_DNA"/>
</dbReference>
<dbReference type="Gene3D" id="3.30.1140.40">
    <property type="entry name" value="Tctex-1"/>
    <property type="match status" value="1"/>
</dbReference>
<protein>
    <submittedName>
        <fullName evidence="1">Tctex1 domain-containing protein 2</fullName>
    </submittedName>
</protein>
<dbReference type="InterPro" id="IPR038586">
    <property type="entry name" value="Tctex-1-like_sf"/>
</dbReference>
<evidence type="ECO:0000313" key="1">
    <source>
        <dbReference type="EMBL" id="RKO97245.1"/>
    </source>
</evidence>
<reference evidence="1" key="3">
    <citation type="submission" date="2018-08" db="EMBL/GenBank/DDBJ databases">
        <title>Leveraging single-cell genomics to expand the Fungal Tree of Life.</title>
        <authorList>
            <consortium name="DOE Joint Genome Institute"/>
            <person name="Ahrendt S.R."/>
            <person name="Quandt C.A."/>
            <person name="Ciobanu D."/>
            <person name="Clum A."/>
            <person name="Salamov A."/>
            <person name="Andreopoulos B."/>
            <person name="Cheng J.-F."/>
            <person name="Woyke T."/>
            <person name="Pelin A."/>
            <person name="Henrissat B."/>
            <person name="Reynolds N."/>
            <person name="Benny G.L."/>
            <person name="Smith M.E."/>
            <person name="James T.Y."/>
            <person name="Grigoriev I.V."/>
        </authorList>
    </citation>
    <scope>NUCLEOTIDE SEQUENCE</scope>
    <source>
        <strain evidence="1">ATCC 52028</strain>
    </source>
</reference>
<dbReference type="GO" id="GO:0005868">
    <property type="term" value="C:cytoplasmic dynein complex"/>
    <property type="evidence" value="ECO:0007669"/>
    <property type="project" value="TreeGrafter"/>
</dbReference>
<keyword evidence="4" id="KW-1185">Reference proteome</keyword>
<proteinExistence type="predicted"/>
<dbReference type="Proteomes" id="UP000274922">
    <property type="component" value="Unassembled WGS sequence"/>
</dbReference>